<dbReference type="Proteomes" id="UP000604273">
    <property type="component" value="Unassembled WGS sequence"/>
</dbReference>
<dbReference type="EC" id="3.1.3.1" evidence="2 11"/>
<protein>
    <recommendedName>
        <fullName evidence="2 11">Alkaline phosphatase</fullName>
        <ecNumber evidence="2 11">3.1.3.1</ecNumber>
    </recommendedName>
</protein>
<feature type="binding site" evidence="9">
    <location>
        <position position="189"/>
    </location>
    <ligand>
        <name>Mg(2+)</name>
        <dbReference type="ChEBI" id="CHEBI:18420"/>
    </ligand>
</feature>
<evidence type="ECO:0000256" key="2">
    <source>
        <dbReference type="ARBA" id="ARBA00012647"/>
    </source>
</evidence>
<feature type="binding site" evidence="9">
    <location>
        <position position="490"/>
    </location>
    <ligand>
        <name>Zn(2+)</name>
        <dbReference type="ChEBI" id="CHEBI:29105"/>
        <label>2</label>
    </ligand>
</feature>
<dbReference type="FunFam" id="3.40.720.10:FF:000063">
    <property type="entry name" value="Alkaline phosphatase"/>
    <property type="match status" value="1"/>
</dbReference>
<evidence type="ECO:0000256" key="12">
    <source>
        <dbReference type="SAM" id="MobiDB-lite"/>
    </source>
</evidence>
<feature type="binding site" evidence="9">
    <location>
        <position position="336"/>
    </location>
    <ligand>
        <name>Zn(2+)</name>
        <dbReference type="ChEBI" id="CHEBI:29105"/>
        <label>2</label>
    </ligand>
</feature>
<dbReference type="InterPro" id="IPR018299">
    <property type="entry name" value="Alkaline_phosphatase_AS"/>
</dbReference>
<keyword evidence="3" id="KW-0597">Phosphoprotein</keyword>
<feature type="compositionally biased region" description="Basic and acidic residues" evidence="12">
    <location>
        <begin position="17"/>
        <end position="27"/>
    </location>
</feature>
<evidence type="ECO:0000256" key="3">
    <source>
        <dbReference type="ARBA" id="ARBA00022553"/>
    </source>
</evidence>
<dbReference type="InterPro" id="IPR017850">
    <property type="entry name" value="Alkaline_phosphatase_core_sf"/>
</dbReference>
<dbReference type="Gene3D" id="3.40.720.10">
    <property type="entry name" value="Alkaline Phosphatase, subunit A"/>
    <property type="match status" value="1"/>
</dbReference>
<feature type="binding site" evidence="9">
    <location>
        <position position="379"/>
    </location>
    <ligand>
        <name>Zn(2+)</name>
        <dbReference type="ChEBI" id="CHEBI:29105"/>
        <label>2</label>
    </ligand>
</feature>
<evidence type="ECO:0000256" key="5">
    <source>
        <dbReference type="ARBA" id="ARBA00022801"/>
    </source>
</evidence>
<organism evidence="14 15">
    <name type="scientific">Fusarium gaditjirri</name>
    <dbReference type="NCBI Taxonomy" id="282569"/>
    <lineage>
        <taxon>Eukaryota</taxon>
        <taxon>Fungi</taxon>
        <taxon>Dikarya</taxon>
        <taxon>Ascomycota</taxon>
        <taxon>Pezizomycotina</taxon>
        <taxon>Sordariomycetes</taxon>
        <taxon>Hypocreomycetidae</taxon>
        <taxon>Hypocreales</taxon>
        <taxon>Nectriaceae</taxon>
        <taxon>Fusarium</taxon>
        <taxon>Fusarium nisikadoi species complex</taxon>
    </lineage>
</organism>
<proteinExistence type="inferred from homology"/>
<feature type="binding site" evidence="9">
    <location>
        <position position="380"/>
    </location>
    <ligand>
        <name>Zn(2+)</name>
        <dbReference type="ChEBI" id="CHEBI:29105"/>
        <label>2</label>
    </ligand>
</feature>
<keyword evidence="7 9" id="KW-0460">Magnesium</keyword>
<evidence type="ECO:0000256" key="1">
    <source>
        <dbReference type="ARBA" id="ARBA00005984"/>
    </source>
</evidence>
<comment type="cofactor">
    <cofactor evidence="9">
        <name>Zn(2+)</name>
        <dbReference type="ChEBI" id="CHEBI:29105"/>
    </cofactor>
    <text evidence="9">Binds 2 Zn(2+) ions.</text>
</comment>
<dbReference type="EMBL" id="JABFAI010000088">
    <property type="protein sequence ID" value="KAF4956198.1"/>
    <property type="molecule type" value="Genomic_DNA"/>
</dbReference>
<comment type="cofactor">
    <cofactor evidence="9">
        <name>Mg(2+)</name>
        <dbReference type="ChEBI" id="CHEBI:18420"/>
    </cofactor>
    <text evidence="9">Binds 1 Mg(2+) ion.</text>
</comment>
<evidence type="ECO:0000256" key="8">
    <source>
        <dbReference type="PIRSR" id="PIRSR601952-1"/>
    </source>
</evidence>
<feature type="binding site" evidence="9">
    <location>
        <position position="340"/>
    </location>
    <ligand>
        <name>Zn(2+)</name>
        <dbReference type="ChEBI" id="CHEBI:29105"/>
        <label>2</label>
    </ligand>
</feature>
<evidence type="ECO:0000313" key="14">
    <source>
        <dbReference type="EMBL" id="KAF4956198.1"/>
    </source>
</evidence>
<dbReference type="GO" id="GO:0000329">
    <property type="term" value="C:fungal-type vacuole membrane"/>
    <property type="evidence" value="ECO:0007669"/>
    <property type="project" value="TreeGrafter"/>
</dbReference>
<evidence type="ECO:0000256" key="9">
    <source>
        <dbReference type="PIRSR" id="PIRSR601952-2"/>
    </source>
</evidence>
<name>A0A8H4TE33_9HYPO</name>
<evidence type="ECO:0000256" key="13">
    <source>
        <dbReference type="SAM" id="Phobius"/>
    </source>
</evidence>
<reference evidence="14" key="2">
    <citation type="submission" date="2020-05" db="EMBL/GenBank/DDBJ databases">
        <authorList>
            <person name="Kim H.-S."/>
            <person name="Proctor R.H."/>
            <person name="Brown D.W."/>
        </authorList>
    </citation>
    <scope>NUCLEOTIDE SEQUENCE</scope>
    <source>
        <strain evidence="14">NRRL 45417</strain>
    </source>
</reference>
<keyword evidence="5 11" id="KW-0378">Hydrolase</keyword>
<dbReference type="PANTHER" id="PTHR11596">
    <property type="entry name" value="ALKALINE PHOSPHATASE"/>
    <property type="match status" value="1"/>
</dbReference>
<keyword evidence="13" id="KW-0472">Membrane</keyword>
<feature type="binding site" evidence="9">
    <location>
        <position position="331"/>
    </location>
    <ligand>
        <name>Mg(2+)</name>
        <dbReference type="ChEBI" id="CHEBI:18420"/>
    </ligand>
</feature>
<reference evidence="14" key="1">
    <citation type="journal article" date="2020" name="BMC Genomics">
        <title>Correction to: Identification and distribution of gene clusters required for synthesis of sphingolipid metabolism inhibitors in diverse species of the filamentous fungus Fusarium.</title>
        <authorList>
            <person name="Kim H.S."/>
            <person name="Lohmar J.M."/>
            <person name="Busman M."/>
            <person name="Brown D.W."/>
            <person name="Naumann T.A."/>
            <person name="Divon H.H."/>
            <person name="Lysoe E."/>
            <person name="Uhlig S."/>
            <person name="Proctor R.H."/>
        </authorList>
    </citation>
    <scope>NUCLEOTIDE SEQUENCE</scope>
    <source>
        <strain evidence="14">NRRL 45417</strain>
    </source>
</reference>
<comment type="similarity">
    <text evidence="1 10">Belongs to the alkaline phosphatase family.</text>
</comment>
<comment type="caution">
    <text evidence="14">The sequence shown here is derived from an EMBL/GenBank/DDBJ whole genome shotgun (WGS) entry which is preliminary data.</text>
</comment>
<dbReference type="AlphaFoldDB" id="A0A8H4TE33"/>
<evidence type="ECO:0000256" key="6">
    <source>
        <dbReference type="ARBA" id="ARBA00022833"/>
    </source>
</evidence>
<dbReference type="PRINTS" id="PR00113">
    <property type="entry name" value="ALKPHPHTASE"/>
</dbReference>
<feature type="binding site" evidence="9">
    <location>
        <position position="82"/>
    </location>
    <ligand>
        <name>Mg(2+)</name>
        <dbReference type="ChEBI" id="CHEBI:18420"/>
    </ligand>
</feature>
<dbReference type="CDD" id="cd16012">
    <property type="entry name" value="ALP"/>
    <property type="match status" value="1"/>
</dbReference>
<dbReference type="SMART" id="SM00098">
    <property type="entry name" value="alkPPc"/>
    <property type="match status" value="1"/>
</dbReference>
<evidence type="ECO:0000256" key="4">
    <source>
        <dbReference type="ARBA" id="ARBA00022723"/>
    </source>
</evidence>
<dbReference type="OrthoDB" id="7392499at2759"/>
<dbReference type="PROSITE" id="PS00123">
    <property type="entry name" value="ALKALINE_PHOSPHATASE"/>
    <property type="match status" value="1"/>
</dbReference>
<gene>
    <name evidence="14" type="ORF">FGADI_4010</name>
</gene>
<feature type="transmembrane region" description="Helical" evidence="13">
    <location>
        <begin position="37"/>
        <end position="56"/>
    </location>
</feature>
<dbReference type="PANTHER" id="PTHR11596:SF5">
    <property type="entry name" value="ALKALINE PHOSPHATASE"/>
    <property type="match status" value="1"/>
</dbReference>
<dbReference type="GO" id="GO:0046872">
    <property type="term" value="F:metal ion binding"/>
    <property type="evidence" value="ECO:0007669"/>
    <property type="project" value="UniProtKB-KW"/>
</dbReference>
<evidence type="ECO:0000256" key="10">
    <source>
        <dbReference type="RuleBase" id="RU003946"/>
    </source>
</evidence>
<keyword evidence="15" id="KW-1185">Reference proteome</keyword>
<comment type="catalytic activity">
    <reaction evidence="11">
        <text>a phosphate monoester + H2O = an alcohol + phosphate</text>
        <dbReference type="Rhea" id="RHEA:15017"/>
        <dbReference type="ChEBI" id="CHEBI:15377"/>
        <dbReference type="ChEBI" id="CHEBI:30879"/>
        <dbReference type="ChEBI" id="CHEBI:43474"/>
        <dbReference type="ChEBI" id="CHEBI:67140"/>
        <dbReference type="EC" id="3.1.3.1"/>
    </reaction>
</comment>
<keyword evidence="13" id="KW-0812">Transmembrane</keyword>
<dbReference type="SUPFAM" id="SSF53649">
    <property type="entry name" value="Alkaline phosphatase-like"/>
    <property type="match status" value="1"/>
</dbReference>
<accession>A0A8H4TE33</accession>
<feature type="active site" description="Phosphoserine intermediate" evidence="8">
    <location>
        <position position="130"/>
    </location>
</feature>
<dbReference type="Pfam" id="PF00245">
    <property type="entry name" value="Alk_phosphatase"/>
    <property type="match status" value="1"/>
</dbReference>
<dbReference type="GO" id="GO:0004035">
    <property type="term" value="F:alkaline phosphatase activity"/>
    <property type="evidence" value="ECO:0007669"/>
    <property type="project" value="UniProtKB-EC"/>
</dbReference>
<feature type="binding site" evidence="9">
    <location>
        <position position="82"/>
    </location>
    <ligand>
        <name>Zn(2+)</name>
        <dbReference type="ChEBI" id="CHEBI:29105"/>
        <label>2</label>
    </ligand>
</feature>
<dbReference type="Gene3D" id="1.10.60.40">
    <property type="match status" value="1"/>
</dbReference>
<keyword evidence="6 9" id="KW-0862">Zinc</keyword>
<keyword evidence="13" id="KW-1133">Transmembrane helix</keyword>
<dbReference type="InterPro" id="IPR001952">
    <property type="entry name" value="Alkaline_phosphatase"/>
</dbReference>
<feature type="binding site" evidence="9">
    <location>
        <position position="187"/>
    </location>
    <ligand>
        <name>Mg(2+)</name>
        <dbReference type="ChEBI" id="CHEBI:18420"/>
    </ligand>
</feature>
<sequence length="568" mass="62196">MSSPEANESDPLLHGSGDGRSDAQADKAARNSRLRELGLFAWALIATAAVIVVAIWTQHEQQTKHDHNTPASKRNLVFMVSDGMGPAPLSLTRSFRQHVEKLPFGDTLTLDKHFWGTSRTRSSSSLVTDSAAGATAFSCGKKTYNGAISTLPNRDPCGTVLEAAKRAGYHTGLVVTTKIELIRTVQDATPACFNSHVILREMEDEIALQQIGEGVLGRTVDLMLGGGRCNFLPNSTEGSCRADDTDVIKIAKEKHNWTYTDSRAGFDALKGGNNVKLPFLGLFAPTDIPFEIDRRNHNDVYPSLSEMAKTALRALEKATEKSDKGFFIMIEGSRIDHAGHINDPAAQVHEVLEYDKTFQAVLDFIQESKTETVLVATSDHETGGLATAIQEPGHLPVYNWYPKVLANATASAEWLHAKLNAHLNSDSDIKKNKEKLKKYINEELIIRGLGISNASDKEITTIADHPESALVLFSALISLRAHVGWSTHGHTAVDVNIYSSGGPRTENIRGNIENTDIGKYLREYLEVDVDAITSELKEKMTKVNVQDVGMEGLDEVWSLGSKYHAIEV</sequence>
<evidence type="ECO:0000256" key="7">
    <source>
        <dbReference type="ARBA" id="ARBA00022842"/>
    </source>
</evidence>
<evidence type="ECO:0000256" key="11">
    <source>
        <dbReference type="RuleBase" id="RU003947"/>
    </source>
</evidence>
<evidence type="ECO:0000313" key="15">
    <source>
        <dbReference type="Proteomes" id="UP000604273"/>
    </source>
</evidence>
<feature type="region of interest" description="Disordered" evidence="12">
    <location>
        <begin position="1"/>
        <end position="27"/>
    </location>
</feature>
<keyword evidence="4 9" id="KW-0479">Metal-binding</keyword>